<evidence type="ECO:0000313" key="2">
    <source>
        <dbReference type="EMBL" id="KAL2331347.1"/>
    </source>
</evidence>
<feature type="domain" description="DOG1" evidence="1">
    <location>
        <begin position="16"/>
        <end position="227"/>
    </location>
</feature>
<accession>A0ABD1M6B7</accession>
<dbReference type="PANTHER" id="PTHR46354:SF12">
    <property type="entry name" value="DNA-BINDING PROTEIN-LIKE PROTEIN"/>
    <property type="match status" value="1"/>
</dbReference>
<gene>
    <name evidence="2" type="ORF">Fmac_018928</name>
</gene>
<reference evidence="2 3" key="1">
    <citation type="submission" date="2024-08" db="EMBL/GenBank/DDBJ databases">
        <title>Insights into the chromosomal genome structure of Flemingia macrophylla.</title>
        <authorList>
            <person name="Ding Y."/>
            <person name="Zhao Y."/>
            <person name="Bi W."/>
            <person name="Wu M."/>
            <person name="Zhao G."/>
            <person name="Gong Y."/>
            <person name="Li W."/>
            <person name="Zhang P."/>
        </authorList>
    </citation>
    <scope>NUCLEOTIDE SEQUENCE [LARGE SCALE GENOMIC DNA]</scope>
    <source>
        <strain evidence="2">DYQJB</strain>
        <tissue evidence="2">Leaf</tissue>
    </source>
</reference>
<keyword evidence="3" id="KW-1185">Reference proteome</keyword>
<sequence length="230" mass="26197">MNMTSSSSSSSSASACERFAEFYEKWFKELQRVAQELRESRKVEVMEKVVRHHQKYYDHKALAAESEPLTVLLSPWATALERSLHWISGWRPTTAFHLVYTESSLRFESHIVDILQGHRTGDLGDLSPAQLRRVSDLQCVTVKEENALTEELSEWQDSVSEIMGPGADINEKIRRLEPIIKRADNLRLTTLLSVVALLSPHQAIEFVIASAELLVGIRGWGLNHDRPYNQ</sequence>
<dbReference type="InterPro" id="IPR025422">
    <property type="entry name" value="TGA_domain"/>
</dbReference>
<dbReference type="PANTHER" id="PTHR46354">
    <property type="entry name" value="DOG1 DOMAIN-CONTAINING PROTEIN"/>
    <property type="match status" value="1"/>
</dbReference>
<evidence type="ECO:0000313" key="3">
    <source>
        <dbReference type="Proteomes" id="UP001603857"/>
    </source>
</evidence>
<evidence type="ECO:0000259" key="1">
    <source>
        <dbReference type="PROSITE" id="PS51806"/>
    </source>
</evidence>
<dbReference type="AlphaFoldDB" id="A0ABD1M6B7"/>
<dbReference type="Proteomes" id="UP001603857">
    <property type="component" value="Unassembled WGS sequence"/>
</dbReference>
<organism evidence="2 3">
    <name type="scientific">Flemingia macrophylla</name>
    <dbReference type="NCBI Taxonomy" id="520843"/>
    <lineage>
        <taxon>Eukaryota</taxon>
        <taxon>Viridiplantae</taxon>
        <taxon>Streptophyta</taxon>
        <taxon>Embryophyta</taxon>
        <taxon>Tracheophyta</taxon>
        <taxon>Spermatophyta</taxon>
        <taxon>Magnoliopsida</taxon>
        <taxon>eudicotyledons</taxon>
        <taxon>Gunneridae</taxon>
        <taxon>Pentapetalae</taxon>
        <taxon>rosids</taxon>
        <taxon>fabids</taxon>
        <taxon>Fabales</taxon>
        <taxon>Fabaceae</taxon>
        <taxon>Papilionoideae</taxon>
        <taxon>50 kb inversion clade</taxon>
        <taxon>NPAAA clade</taxon>
        <taxon>indigoferoid/millettioid clade</taxon>
        <taxon>Phaseoleae</taxon>
        <taxon>Flemingia</taxon>
    </lineage>
</organism>
<comment type="caution">
    <text evidence="2">The sequence shown here is derived from an EMBL/GenBank/DDBJ whole genome shotgun (WGS) entry which is preliminary data.</text>
</comment>
<dbReference type="PROSITE" id="PS51806">
    <property type="entry name" value="DOG1"/>
    <property type="match status" value="1"/>
</dbReference>
<dbReference type="EMBL" id="JBGMDY010000006">
    <property type="protein sequence ID" value="KAL2331347.1"/>
    <property type="molecule type" value="Genomic_DNA"/>
</dbReference>
<protein>
    <recommendedName>
        <fullName evidence="1">DOG1 domain-containing protein</fullName>
    </recommendedName>
</protein>
<dbReference type="Pfam" id="PF14144">
    <property type="entry name" value="DOG1"/>
    <property type="match status" value="1"/>
</dbReference>
<proteinExistence type="predicted"/>
<name>A0ABD1M6B7_9FABA</name>
<dbReference type="InterPro" id="IPR051886">
    <property type="entry name" value="Seed_Dev/Stress_Resp_Reg"/>
</dbReference>